<name>A0ACB8TTP5_9APHY</name>
<sequence>MTNTSQQLTALFPHLRSPATPNAAATRIPVPHRQAGWTYESTKAVVELLKDNHEKWHIFFNEKGFHNHASHHLLAIYTMGANKELLEAAYATHVAYLKPAIFPPGVDTIINDSNWKDYVDDEHYYQAYLAYFSAKLTEGPNAIQHVLEKYIMSADANIVPGKNGKAPLMLSRFVAGLLHPYIHTGYGVEFEIPGLVAEGLAQAMAHKPDAVSLFDEKLFHEDGIADIATKIASASISASSDKPAPHALNILGRVANDPAFAPLAFGLPIPITDQQQLADLVARIADVKLLGYIEQWTQDLGANVSVEILRAKFEELVWMNTLIYGVAGWGGRAQGTDEKKQFNADFILMHLVTSTLFIPSYVNVLSTRSAVLLLRTHFAFSLALYVARGRPPFPIAEFYKETDALPSGPEAPPKFAKGTLPPQATPNPWNRIVQTTLVHPDEHLCKLQRALLHFAEQFGGTAPGAFAAATEGLKPALAGIEALDGTLFLRVAKLTAGRLGWMREGQDNRDWDLSGFF</sequence>
<dbReference type="EMBL" id="MU274933">
    <property type="protein sequence ID" value="KAI0085244.1"/>
    <property type="molecule type" value="Genomic_DNA"/>
</dbReference>
<reference evidence="1" key="1">
    <citation type="journal article" date="2021" name="Environ. Microbiol.">
        <title>Gene family expansions and transcriptome signatures uncover fungal adaptations to wood decay.</title>
        <authorList>
            <person name="Hage H."/>
            <person name="Miyauchi S."/>
            <person name="Viragh M."/>
            <person name="Drula E."/>
            <person name="Min B."/>
            <person name="Chaduli D."/>
            <person name="Navarro D."/>
            <person name="Favel A."/>
            <person name="Norest M."/>
            <person name="Lesage-Meessen L."/>
            <person name="Balint B."/>
            <person name="Merenyi Z."/>
            <person name="de Eugenio L."/>
            <person name="Morin E."/>
            <person name="Martinez A.T."/>
            <person name="Baldrian P."/>
            <person name="Stursova M."/>
            <person name="Martinez M.J."/>
            <person name="Novotny C."/>
            <person name="Magnuson J.K."/>
            <person name="Spatafora J.W."/>
            <person name="Maurice S."/>
            <person name="Pangilinan J."/>
            <person name="Andreopoulos W."/>
            <person name="LaButti K."/>
            <person name="Hundley H."/>
            <person name="Na H."/>
            <person name="Kuo A."/>
            <person name="Barry K."/>
            <person name="Lipzen A."/>
            <person name="Henrissat B."/>
            <person name="Riley R."/>
            <person name="Ahrendt S."/>
            <person name="Nagy L.G."/>
            <person name="Grigoriev I.V."/>
            <person name="Martin F."/>
            <person name="Rosso M.N."/>
        </authorList>
    </citation>
    <scope>NUCLEOTIDE SEQUENCE</scope>
    <source>
        <strain evidence="1">CBS 384.51</strain>
    </source>
</reference>
<comment type="caution">
    <text evidence="1">The sequence shown here is derived from an EMBL/GenBank/DDBJ whole genome shotgun (WGS) entry which is preliminary data.</text>
</comment>
<keyword evidence="2" id="KW-1185">Reference proteome</keyword>
<proteinExistence type="predicted"/>
<evidence type="ECO:0000313" key="2">
    <source>
        <dbReference type="Proteomes" id="UP001055072"/>
    </source>
</evidence>
<dbReference type="Proteomes" id="UP001055072">
    <property type="component" value="Unassembled WGS sequence"/>
</dbReference>
<organism evidence="1 2">
    <name type="scientific">Irpex rosettiformis</name>
    <dbReference type="NCBI Taxonomy" id="378272"/>
    <lineage>
        <taxon>Eukaryota</taxon>
        <taxon>Fungi</taxon>
        <taxon>Dikarya</taxon>
        <taxon>Basidiomycota</taxon>
        <taxon>Agaricomycotina</taxon>
        <taxon>Agaricomycetes</taxon>
        <taxon>Polyporales</taxon>
        <taxon>Irpicaceae</taxon>
        <taxon>Irpex</taxon>
    </lineage>
</organism>
<protein>
    <submittedName>
        <fullName evidence="1">Uncharacterized protein</fullName>
    </submittedName>
</protein>
<gene>
    <name evidence="1" type="ORF">BDY19DRAFT_1050723</name>
</gene>
<accession>A0ACB8TTP5</accession>
<evidence type="ECO:0000313" key="1">
    <source>
        <dbReference type="EMBL" id="KAI0085244.1"/>
    </source>
</evidence>